<proteinExistence type="inferred from homology"/>
<protein>
    <recommendedName>
        <fullName evidence="10">Tesmin/TSO1-like CXC domain-containing protein</fullName>
    </recommendedName>
</protein>
<dbReference type="PANTHER" id="PTHR31501">
    <property type="entry name" value="CALCIUM RELEASE-ACTIVATED CALCIUM CHANNEL PROTEIN 1"/>
    <property type="match status" value="1"/>
</dbReference>
<accession>A0A0L7LF63</accession>
<evidence type="ECO:0000256" key="7">
    <source>
        <dbReference type="SAM" id="Phobius"/>
    </source>
</evidence>
<organism evidence="8 9">
    <name type="scientific">Operophtera brumata</name>
    <name type="common">Winter moth</name>
    <name type="synonym">Phalaena brumata</name>
    <dbReference type="NCBI Taxonomy" id="104452"/>
    <lineage>
        <taxon>Eukaryota</taxon>
        <taxon>Metazoa</taxon>
        <taxon>Ecdysozoa</taxon>
        <taxon>Arthropoda</taxon>
        <taxon>Hexapoda</taxon>
        <taxon>Insecta</taxon>
        <taxon>Pterygota</taxon>
        <taxon>Neoptera</taxon>
        <taxon>Endopterygota</taxon>
        <taxon>Lepidoptera</taxon>
        <taxon>Glossata</taxon>
        <taxon>Ditrysia</taxon>
        <taxon>Geometroidea</taxon>
        <taxon>Geometridae</taxon>
        <taxon>Larentiinae</taxon>
        <taxon>Operophtera</taxon>
    </lineage>
</organism>
<evidence type="ECO:0000256" key="1">
    <source>
        <dbReference type="ARBA" id="ARBA00004141"/>
    </source>
</evidence>
<dbReference type="Proteomes" id="UP000037510">
    <property type="component" value="Unassembled WGS sequence"/>
</dbReference>
<dbReference type="InterPro" id="IPR038350">
    <property type="entry name" value="Orai_sf"/>
</dbReference>
<evidence type="ECO:0008006" key="10">
    <source>
        <dbReference type="Google" id="ProtNLM"/>
    </source>
</evidence>
<sequence>MIANLSHVPQGECTLKSFAWMSGVSEASFVTSVEELTRVDQCTQTPPSGKIRPKTLHRYHTSDHLYNPPRRYKQDRPGSLGLSDSYPFIARNGDGYSNCETGCNSLKCGCREHGLKCTNLCTNCHGSENCSNMEEKIYEEVNDSDEIMDEEPMQTGNNIGDEDDGLEDFDDQLELERFVESDDEEMPPKKQKRMTYYQLQTWLGNELTATDWGWKQHQRGIMPKFTEKDLIPEVLLKTICCSCETGCNSLKCGCRKHGLKCTNLCTNCHGSENCSNMEEKIYEEVNDSDEIMDEEPMQTGNNIGDEDDGLEDFDDQLELERFVESDDEEMPPKRQKRMMSVTDSPTISVTPPHSLEYMCSKGGASPGSATPPGIMANRTATTSVSEVALTMPAGPGWNEHAETADSDAEGLSWRRLHMSRAKLKATATTSELLSVALTMPARLAWNERVETADSDAEAMVELQINEPTNVPEWLFVMFAVCTTVLVAVHIFALMISTYLLPNIDAVSKMETPGGPARALRDSPHERMRGLFLFLVEIAILCWVKFWDYSFAAATAATVIKCETSVQDIAQLESMKRDLDTATICTECSFAIHFYHSLVVQKCETSVQDIAQLESMKRDLDTATICTECSFAIHFYHSLVVQKCETSVQDIAQLKSMKRDLDTATVKVNMH</sequence>
<keyword evidence="9" id="KW-1185">Reference proteome</keyword>
<comment type="caution">
    <text evidence="8">The sequence shown here is derived from an EMBL/GenBank/DDBJ whole genome shotgun (WGS) entry which is preliminary data.</text>
</comment>
<feature type="compositionally biased region" description="Polar residues" evidence="6">
    <location>
        <begin position="341"/>
        <end position="351"/>
    </location>
</feature>
<feature type="transmembrane region" description="Helical" evidence="7">
    <location>
        <begin position="529"/>
        <end position="546"/>
    </location>
</feature>
<dbReference type="STRING" id="104452.A0A0L7LF63"/>
<name>A0A0L7LF63_OPEBR</name>
<evidence type="ECO:0000256" key="6">
    <source>
        <dbReference type="SAM" id="MobiDB-lite"/>
    </source>
</evidence>
<dbReference type="Pfam" id="PF07856">
    <property type="entry name" value="Orai-1"/>
    <property type="match status" value="1"/>
</dbReference>
<dbReference type="Gene3D" id="1.20.140.140">
    <property type="entry name" value="Calcium release-activated calcium channel protein Orai"/>
    <property type="match status" value="3"/>
</dbReference>
<dbReference type="GO" id="GO:0002115">
    <property type="term" value="P:store-operated calcium entry"/>
    <property type="evidence" value="ECO:0007669"/>
    <property type="project" value="TreeGrafter"/>
</dbReference>
<dbReference type="EMBL" id="JTDY01001382">
    <property type="protein sequence ID" value="KOB74024.1"/>
    <property type="molecule type" value="Genomic_DNA"/>
</dbReference>
<keyword evidence="3 7" id="KW-0812">Transmembrane</keyword>
<feature type="region of interest" description="Disordered" evidence="6">
    <location>
        <begin position="324"/>
        <end position="351"/>
    </location>
</feature>
<dbReference type="GO" id="GO:0016020">
    <property type="term" value="C:membrane"/>
    <property type="evidence" value="ECO:0007669"/>
    <property type="project" value="UniProtKB-SubCell"/>
</dbReference>
<evidence type="ECO:0000256" key="3">
    <source>
        <dbReference type="ARBA" id="ARBA00022692"/>
    </source>
</evidence>
<keyword evidence="4 7" id="KW-1133">Transmembrane helix</keyword>
<comment type="similarity">
    <text evidence="2">Belongs to the Orai family.</text>
</comment>
<evidence type="ECO:0000256" key="2">
    <source>
        <dbReference type="ARBA" id="ARBA00008062"/>
    </source>
</evidence>
<reference evidence="8 9" key="1">
    <citation type="journal article" date="2015" name="Genome Biol. Evol.">
        <title>The genome of winter moth (Operophtera brumata) provides a genomic perspective on sexual dimorphism and phenology.</title>
        <authorList>
            <person name="Derks M.F."/>
            <person name="Smit S."/>
            <person name="Salis L."/>
            <person name="Schijlen E."/>
            <person name="Bossers A."/>
            <person name="Mateman C."/>
            <person name="Pijl A.S."/>
            <person name="de Ridder D."/>
            <person name="Groenen M.A."/>
            <person name="Visser M.E."/>
            <person name="Megens H.J."/>
        </authorList>
    </citation>
    <scope>NUCLEOTIDE SEQUENCE [LARGE SCALE GENOMIC DNA]</scope>
    <source>
        <strain evidence="8">WM2013NL</strain>
        <tissue evidence="8">Head and thorax</tissue>
    </source>
</reference>
<evidence type="ECO:0000256" key="5">
    <source>
        <dbReference type="ARBA" id="ARBA00023136"/>
    </source>
</evidence>
<dbReference type="GO" id="GO:0015279">
    <property type="term" value="F:store-operated calcium channel activity"/>
    <property type="evidence" value="ECO:0007669"/>
    <property type="project" value="TreeGrafter"/>
</dbReference>
<gene>
    <name evidence="8" type="ORF">OBRU01_09660</name>
</gene>
<dbReference type="AlphaFoldDB" id="A0A0L7LF63"/>
<feature type="transmembrane region" description="Helical" evidence="7">
    <location>
        <begin position="473"/>
        <end position="500"/>
    </location>
</feature>
<keyword evidence="5 7" id="KW-0472">Membrane</keyword>
<evidence type="ECO:0000313" key="8">
    <source>
        <dbReference type="EMBL" id="KOB74024.1"/>
    </source>
</evidence>
<evidence type="ECO:0000256" key="4">
    <source>
        <dbReference type="ARBA" id="ARBA00022989"/>
    </source>
</evidence>
<evidence type="ECO:0000313" key="9">
    <source>
        <dbReference type="Proteomes" id="UP000037510"/>
    </source>
</evidence>
<dbReference type="InterPro" id="IPR012446">
    <property type="entry name" value="CRAC_channel"/>
</dbReference>
<comment type="subcellular location">
    <subcellularLocation>
        <location evidence="1">Membrane</location>
        <topology evidence="1">Multi-pass membrane protein</topology>
    </subcellularLocation>
</comment>
<dbReference type="PANTHER" id="PTHR31501:SF7">
    <property type="entry name" value="CALCIUM RELEASE-ACTIVATED CALCIUM CHANNEL PROTEIN 1"/>
    <property type="match status" value="1"/>
</dbReference>